<evidence type="ECO:0000256" key="12">
    <source>
        <dbReference type="SAM" id="MobiDB-lite"/>
    </source>
</evidence>
<accession>A0A6P7K4R7</accession>
<dbReference type="GO" id="GO:0005634">
    <property type="term" value="C:nucleus"/>
    <property type="evidence" value="ECO:0007669"/>
    <property type="project" value="UniProtKB-SubCell"/>
</dbReference>
<keyword evidence="8" id="KW-0804">Transcription</keyword>
<dbReference type="AlphaFoldDB" id="A0A6P7K4R7"/>
<dbReference type="SUPFAM" id="SSF57667">
    <property type="entry name" value="beta-beta-alpha zinc fingers"/>
    <property type="match status" value="1"/>
</dbReference>
<feature type="domain" description="C2H2-type" evidence="13">
    <location>
        <begin position="282"/>
        <end position="304"/>
    </location>
</feature>
<organism evidence="14 16">
    <name type="scientific">Parambassis ranga</name>
    <name type="common">Indian glassy fish</name>
    <dbReference type="NCBI Taxonomy" id="210632"/>
    <lineage>
        <taxon>Eukaryota</taxon>
        <taxon>Metazoa</taxon>
        <taxon>Chordata</taxon>
        <taxon>Craniata</taxon>
        <taxon>Vertebrata</taxon>
        <taxon>Euteleostomi</taxon>
        <taxon>Actinopterygii</taxon>
        <taxon>Neopterygii</taxon>
        <taxon>Teleostei</taxon>
        <taxon>Neoteleostei</taxon>
        <taxon>Acanthomorphata</taxon>
        <taxon>Ovalentaria</taxon>
        <taxon>Ambassidae</taxon>
        <taxon>Parambassis</taxon>
    </lineage>
</organism>
<keyword evidence="3" id="KW-0677">Repeat</keyword>
<feature type="region of interest" description="Disordered" evidence="12">
    <location>
        <begin position="66"/>
        <end position="101"/>
    </location>
</feature>
<evidence type="ECO:0000256" key="6">
    <source>
        <dbReference type="ARBA" id="ARBA00023015"/>
    </source>
</evidence>
<dbReference type="SMART" id="SM00355">
    <property type="entry name" value="ZnF_C2H2"/>
    <property type="match status" value="9"/>
</dbReference>
<dbReference type="InterPro" id="IPR013087">
    <property type="entry name" value="Znf_C2H2_type"/>
</dbReference>
<dbReference type="PANTHER" id="PTHR24396:SF25">
    <property type="entry name" value="ZINC FINGER PROTEIN 644"/>
    <property type="match status" value="1"/>
</dbReference>
<protein>
    <submittedName>
        <fullName evidence="15 16">Protein Wiz-like</fullName>
    </submittedName>
</protein>
<evidence type="ECO:0000256" key="4">
    <source>
        <dbReference type="ARBA" id="ARBA00022771"/>
    </source>
</evidence>
<feature type="compositionally biased region" description="Polar residues" evidence="12">
    <location>
        <begin position="221"/>
        <end position="234"/>
    </location>
</feature>
<evidence type="ECO:0000256" key="1">
    <source>
        <dbReference type="ARBA" id="ARBA00004123"/>
    </source>
</evidence>
<evidence type="ECO:0000256" key="9">
    <source>
        <dbReference type="ARBA" id="ARBA00023242"/>
    </source>
</evidence>
<keyword evidence="9" id="KW-0539">Nucleus</keyword>
<evidence type="ECO:0000259" key="13">
    <source>
        <dbReference type="PROSITE" id="PS50157"/>
    </source>
</evidence>
<proteinExistence type="predicted"/>
<evidence type="ECO:0000256" key="11">
    <source>
        <dbReference type="SAM" id="Coils"/>
    </source>
</evidence>
<feature type="region of interest" description="Disordered" evidence="12">
    <location>
        <begin position="464"/>
        <end position="488"/>
    </location>
</feature>
<dbReference type="CTD" id="100007441"/>
<dbReference type="InterPro" id="IPR036236">
    <property type="entry name" value="Znf_C2H2_sf"/>
</dbReference>
<dbReference type="PROSITE" id="PS00028">
    <property type="entry name" value="ZINC_FINGER_C2H2_1"/>
    <property type="match status" value="4"/>
</dbReference>
<evidence type="ECO:0000256" key="3">
    <source>
        <dbReference type="ARBA" id="ARBA00022737"/>
    </source>
</evidence>
<dbReference type="GO" id="GO:0000981">
    <property type="term" value="F:DNA-binding transcription factor activity, RNA polymerase II-specific"/>
    <property type="evidence" value="ECO:0007669"/>
    <property type="project" value="TreeGrafter"/>
</dbReference>
<feature type="compositionally biased region" description="Basic and acidic residues" evidence="12">
    <location>
        <begin position="147"/>
        <end position="162"/>
    </location>
</feature>
<dbReference type="GO" id="GO:0008270">
    <property type="term" value="F:zinc ion binding"/>
    <property type="evidence" value="ECO:0007669"/>
    <property type="project" value="UniProtKB-KW"/>
</dbReference>
<dbReference type="RefSeq" id="XP_028284314.1">
    <property type="nucleotide sequence ID" value="XM_028428513.1"/>
</dbReference>
<dbReference type="InterPro" id="IPR055125">
    <property type="entry name" value="Wiz_C_Znf"/>
</dbReference>
<evidence type="ECO:0000256" key="8">
    <source>
        <dbReference type="ARBA" id="ARBA00023163"/>
    </source>
</evidence>
<keyword evidence="14" id="KW-1185">Reference proteome</keyword>
<name>A0A6P7K4R7_9TELE</name>
<keyword evidence="11" id="KW-0175">Coiled coil</keyword>
<feature type="compositionally biased region" description="Polar residues" evidence="12">
    <location>
        <begin position="73"/>
        <end position="89"/>
    </location>
</feature>
<feature type="domain" description="C2H2-type" evidence="13">
    <location>
        <begin position="315"/>
        <end position="342"/>
    </location>
</feature>
<keyword evidence="7" id="KW-0238">DNA-binding</keyword>
<feature type="region of interest" description="Disordered" evidence="12">
    <location>
        <begin position="147"/>
        <end position="234"/>
    </location>
</feature>
<comment type="subcellular location">
    <subcellularLocation>
        <location evidence="1">Nucleus</location>
    </subcellularLocation>
</comment>
<dbReference type="OrthoDB" id="8669871at2759"/>
<dbReference type="FunFam" id="3.30.160.60:FF:000646">
    <property type="entry name" value="Myeloid zinc finger 1"/>
    <property type="match status" value="1"/>
</dbReference>
<evidence type="ECO:0000313" key="16">
    <source>
        <dbReference type="RefSeq" id="XP_028284315.1"/>
    </source>
</evidence>
<dbReference type="InterPro" id="IPR051643">
    <property type="entry name" value="Transcr_Reg_ZincFinger"/>
</dbReference>
<dbReference type="Gene3D" id="3.30.160.60">
    <property type="entry name" value="Classic Zinc Finger"/>
    <property type="match status" value="3"/>
</dbReference>
<feature type="region of interest" description="Disordered" evidence="12">
    <location>
        <begin position="503"/>
        <end position="577"/>
    </location>
</feature>
<evidence type="ECO:0000256" key="2">
    <source>
        <dbReference type="ARBA" id="ARBA00022723"/>
    </source>
</evidence>
<evidence type="ECO:0000313" key="14">
    <source>
        <dbReference type="Proteomes" id="UP000515145"/>
    </source>
</evidence>
<keyword evidence="2" id="KW-0479">Metal-binding</keyword>
<keyword evidence="5" id="KW-0862">Zinc</keyword>
<dbReference type="GeneID" id="114450419"/>
<feature type="compositionally biased region" description="Polar residues" evidence="12">
    <location>
        <begin position="600"/>
        <end position="609"/>
    </location>
</feature>
<dbReference type="PANTHER" id="PTHR24396">
    <property type="entry name" value="ZINC FINGER PROTEIN"/>
    <property type="match status" value="1"/>
</dbReference>
<evidence type="ECO:0000256" key="10">
    <source>
        <dbReference type="PROSITE-ProRule" id="PRU00042"/>
    </source>
</evidence>
<sequence length="1150" mass="130153">MAAEMSCLTGVDDEDKDADPEINALTLLQEPMRMAQVSASCADSFGKPSLKQNSVLDVLSNTDMLTAVGLGNGPSSHQEPQPHELNSISTEKDEEKSITPLKTVQEIDTAGIWGFDVESPENSLDNFNSASDLSWDPHKEFMHFLWDNRSDSPGEEPKEEVTPAKSQRRRKRKMDMVVMVDPSEDLYPDLSPKSSEELSDVEGPVESITVGKDRKSAKFSKPQSSPTGNVSKYPNGTVKAIKEILYTAPARNSHENSISHGLSPLKGRLTINSHSEGKPSCYPCSKCKLIFKKEHHLRRHMKSHFEPPNNSPKPFICRECGQSFSQSGSLIEHMSIHQEKRTKLTEEIKEISAKKKEDKNEDKKFCCPQCPFGTNCPNTFVQHAKTHEKDKRKFRCDKCSFRTMSESDLRRHNIMQHTIITVKKQIQDEDSQIFSCNICSYRAFNKNVFRNHLLRRHQQSFEEYETAQRSEKNAQPPKEQQVPTCKTPVEDAEFTSKISIKNRISSKRASSPDESSDISDLFKNSGIRKGSRHQLTESKLDKSINVLISRQRHGRKTAEQRESNNCSTSVQDCHKSDRDDCDELPGTLTVKMEDTALSSNDAKWNSVKKSPSKRKMSTPYRNTTDQDSCFILPKPSRNQEEDEVSDCDEKDIFQFTDTDANPFDNGIKKQKQNIIYTYSRRMSMRGALQASKRLFEKIKTEEQESDDPEIKEECIETEVFPETFEAHQIPLEESFADDLSDDLQERKNCPYCPAVFESGVGLSNHVRGHLHRVGLSYNARHVVPPEQVACQDRRPRVRRKFSAFRRFKKVLRLESDSETVKSIHSCPLCGDSFDNRTGQSNHIRGHLKKLGKKFITKNKSPLLLLRELMRDKKEFQRAVQIVGRRRNHFQYGASPKLPNADHFTSTLTGIPKSNSTPSVCTDAKPLMPTFSLAEIESEKRQLETKLDVKDSLSGTTALIGILKKRKCQEDARLKASSQLSRNTLTVSTNSEQSSGSRDVVSLPNSISAEKGEFNRKVCIHCNATFHSGVSLSNHLRAYAKRKRIALLEGTTIDCKAVRPRSRPGSKKKTLPLSQTPEEMFRLTCRFCDLVFQGPLSVQEDWIKHLQRHIMNTSVPHTGLGMVEVTSPPPTETMTLKTDQDRSSIVTYAAS</sequence>
<feature type="region of interest" description="Disordered" evidence="12">
    <location>
        <begin position="600"/>
        <end position="644"/>
    </location>
</feature>
<reference evidence="15 16" key="1">
    <citation type="submission" date="2025-04" db="UniProtKB">
        <authorList>
            <consortium name="RefSeq"/>
        </authorList>
    </citation>
    <scope>IDENTIFICATION</scope>
</reference>
<keyword evidence="6" id="KW-0805">Transcription regulation</keyword>
<evidence type="ECO:0000256" key="5">
    <source>
        <dbReference type="ARBA" id="ARBA00022833"/>
    </source>
</evidence>
<dbReference type="PROSITE" id="PS50157">
    <property type="entry name" value="ZINC_FINGER_C2H2_2"/>
    <property type="match status" value="3"/>
</dbReference>
<feature type="domain" description="C2H2-type" evidence="13">
    <location>
        <begin position="824"/>
        <end position="846"/>
    </location>
</feature>
<feature type="coiled-coil region" evidence="11">
    <location>
        <begin position="334"/>
        <end position="361"/>
    </location>
</feature>
<dbReference type="Proteomes" id="UP000515145">
    <property type="component" value="Chromosome 17"/>
</dbReference>
<evidence type="ECO:0000313" key="15">
    <source>
        <dbReference type="RefSeq" id="XP_028284314.1"/>
    </source>
</evidence>
<dbReference type="Pfam" id="PF23015">
    <property type="entry name" value="zf-WIZ"/>
    <property type="match status" value="1"/>
</dbReference>
<dbReference type="RefSeq" id="XP_028284315.1">
    <property type="nucleotide sequence ID" value="XM_028428514.1"/>
</dbReference>
<feature type="region of interest" description="Disordered" evidence="12">
    <location>
        <begin position="982"/>
        <end position="1001"/>
    </location>
</feature>
<dbReference type="Pfam" id="PF00096">
    <property type="entry name" value="zf-C2H2"/>
    <property type="match status" value="2"/>
</dbReference>
<evidence type="ECO:0000256" key="7">
    <source>
        <dbReference type="ARBA" id="ARBA00023125"/>
    </source>
</evidence>
<gene>
    <name evidence="15 16" type="primary">LOC114450419</name>
</gene>
<dbReference type="GO" id="GO:0000978">
    <property type="term" value="F:RNA polymerase II cis-regulatory region sequence-specific DNA binding"/>
    <property type="evidence" value="ECO:0007669"/>
    <property type="project" value="TreeGrafter"/>
</dbReference>
<keyword evidence="4 10" id="KW-0863">Zinc-finger</keyword>